<accession>A0A2M3ZMR1</accession>
<dbReference type="AlphaFoldDB" id="A0A2M3ZMR1"/>
<name>A0A2M3ZMR1_9DIPT</name>
<keyword evidence="1" id="KW-0812">Transmembrane</keyword>
<proteinExistence type="predicted"/>
<evidence type="ECO:0000313" key="3">
    <source>
        <dbReference type="EMBL" id="MBW29821.1"/>
    </source>
</evidence>
<protein>
    <submittedName>
        <fullName evidence="3">Putative secreted peptide</fullName>
    </submittedName>
</protein>
<keyword evidence="2" id="KW-0732">Signal</keyword>
<organism evidence="3">
    <name type="scientific">Anopheles braziliensis</name>
    <dbReference type="NCBI Taxonomy" id="58242"/>
    <lineage>
        <taxon>Eukaryota</taxon>
        <taxon>Metazoa</taxon>
        <taxon>Ecdysozoa</taxon>
        <taxon>Arthropoda</taxon>
        <taxon>Hexapoda</taxon>
        <taxon>Insecta</taxon>
        <taxon>Pterygota</taxon>
        <taxon>Neoptera</taxon>
        <taxon>Endopterygota</taxon>
        <taxon>Diptera</taxon>
        <taxon>Nematocera</taxon>
        <taxon>Culicoidea</taxon>
        <taxon>Culicidae</taxon>
        <taxon>Anophelinae</taxon>
        <taxon>Anopheles</taxon>
    </lineage>
</organism>
<evidence type="ECO:0000256" key="2">
    <source>
        <dbReference type="SAM" id="SignalP"/>
    </source>
</evidence>
<feature type="chain" id="PRO_5014843920" evidence="2">
    <location>
        <begin position="20"/>
        <end position="189"/>
    </location>
</feature>
<evidence type="ECO:0000256" key="1">
    <source>
        <dbReference type="SAM" id="Phobius"/>
    </source>
</evidence>
<keyword evidence="1" id="KW-0472">Membrane</keyword>
<keyword evidence="1" id="KW-1133">Transmembrane helix</keyword>
<dbReference type="EMBL" id="GGFM01009070">
    <property type="protein sequence ID" value="MBW29821.1"/>
    <property type="molecule type" value="Transcribed_RNA"/>
</dbReference>
<feature type="transmembrane region" description="Helical" evidence="1">
    <location>
        <begin position="160"/>
        <end position="184"/>
    </location>
</feature>
<sequence length="189" mass="20250">MSSAEAAVTMAGRPGSTLAMSLLLAVASFCTTGPSSLCFCCCWSSGSNEPCLPPLDASVSTDECCDSSSSEIGPNSSISRNLLLLDETTQLLLFPPIALPSLWRFFDFFDRLLVEEDFSYSSFERSRRLSFLLLCFLRFSSDDGFVFASSTAEGHPAVLVMGAVVILGVVGIVLELLMLFGSLIEDVVA</sequence>
<feature type="signal peptide" evidence="2">
    <location>
        <begin position="1"/>
        <end position="19"/>
    </location>
</feature>
<reference evidence="3" key="1">
    <citation type="submission" date="2018-01" db="EMBL/GenBank/DDBJ databases">
        <title>An insight into the sialome of Amazonian anophelines.</title>
        <authorList>
            <person name="Ribeiro J.M."/>
            <person name="Scarpassa V."/>
            <person name="Calvo E."/>
        </authorList>
    </citation>
    <scope>NUCLEOTIDE SEQUENCE</scope>
    <source>
        <tissue evidence="3">Salivary glands</tissue>
    </source>
</reference>